<dbReference type="eggNOG" id="ENOG5031FM6">
    <property type="taxonomic scope" value="Bacteria"/>
</dbReference>
<reference evidence="3 4" key="1">
    <citation type="submission" date="2011-01" db="EMBL/GenBank/DDBJ databases">
        <title>Complete sequence of Pseudoxanthomonas suwonensis 11-1.</title>
        <authorList>
            <consortium name="US DOE Joint Genome Institute"/>
            <person name="Lucas S."/>
            <person name="Copeland A."/>
            <person name="Lapidus A."/>
            <person name="Cheng J.-F."/>
            <person name="Goodwin L."/>
            <person name="Pitluck S."/>
            <person name="Teshima H."/>
            <person name="Detter J.C."/>
            <person name="Han C."/>
            <person name="Tapia R."/>
            <person name="Land M."/>
            <person name="Hauser L."/>
            <person name="Kyrpides N."/>
            <person name="Ivanova N."/>
            <person name="Ovchinnikova G."/>
            <person name="Siebers A.K."/>
            <person name="Allgaier M."/>
            <person name="Thelen M.P."/>
            <person name="Hugenholtz P."/>
            <person name="Gladden J."/>
            <person name="Woyke T."/>
        </authorList>
    </citation>
    <scope>NUCLEOTIDE SEQUENCE [LARGE SCALE GENOMIC DNA]</scope>
    <source>
        <strain evidence="4">11-1</strain>
    </source>
</reference>
<feature type="transmembrane region" description="Helical" evidence="2">
    <location>
        <begin position="313"/>
        <end position="331"/>
    </location>
</feature>
<evidence type="ECO:0000256" key="1">
    <source>
        <dbReference type="SAM" id="MobiDB-lite"/>
    </source>
</evidence>
<evidence type="ECO:0000256" key="2">
    <source>
        <dbReference type="SAM" id="Phobius"/>
    </source>
</evidence>
<sequence length="332" mass="37183">MLSMIAMGRAGSPPPVVALATGSDLPWLLVLLAVGALVYRVIQSNLERQRNESINDRLRRLGAGHALVADMKLRWNPILLVLAGLACAWFGCLSMADSEPGIGILMLLLGAWLAWAAWDNARRKAGPPLRMDRHGLHSSEFGLIPWSEVVGIDFQRVEKGNACLHQLGLCVRDPGRYLRDAPPRVRRRHASLERARTGCLWLQLDMLDKHPDLIHRAALQLRRRDPGPFLKEWSREMDDSVVEAFLEARVADQGTRGFHGTRGAQGSHGHRHGQLRAGPAPMDGVQDRAEQRFRRAMATHERRTARKKKDERFVGGITFALVLLYALWRLLG</sequence>
<dbReference type="HOGENOM" id="CLU_836429_0_0_6"/>
<feature type="transmembrane region" description="Helical" evidence="2">
    <location>
        <begin position="102"/>
        <end position="121"/>
    </location>
</feature>
<dbReference type="AlphaFoldDB" id="E6WWH8"/>
<feature type="region of interest" description="Disordered" evidence="1">
    <location>
        <begin position="256"/>
        <end position="287"/>
    </location>
</feature>
<evidence type="ECO:0008006" key="5">
    <source>
        <dbReference type="Google" id="ProtNLM"/>
    </source>
</evidence>
<name>E6WWH8_PSEUU</name>
<feature type="transmembrane region" description="Helical" evidence="2">
    <location>
        <begin position="25"/>
        <end position="42"/>
    </location>
</feature>
<evidence type="ECO:0000313" key="3">
    <source>
        <dbReference type="EMBL" id="ADV28455.1"/>
    </source>
</evidence>
<protein>
    <recommendedName>
        <fullName evidence="5">Transmembrane protein</fullName>
    </recommendedName>
</protein>
<dbReference type="KEGG" id="psu:Psesu_2625"/>
<keyword evidence="2" id="KW-1133">Transmembrane helix</keyword>
<feature type="transmembrane region" description="Helical" evidence="2">
    <location>
        <begin position="78"/>
        <end position="96"/>
    </location>
</feature>
<keyword evidence="4" id="KW-1185">Reference proteome</keyword>
<organism evidence="3 4">
    <name type="scientific">Pseudoxanthomonas suwonensis (strain 11-1)</name>
    <dbReference type="NCBI Taxonomy" id="743721"/>
    <lineage>
        <taxon>Bacteria</taxon>
        <taxon>Pseudomonadati</taxon>
        <taxon>Pseudomonadota</taxon>
        <taxon>Gammaproteobacteria</taxon>
        <taxon>Lysobacterales</taxon>
        <taxon>Lysobacteraceae</taxon>
        <taxon>Pseudoxanthomonas</taxon>
    </lineage>
</organism>
<accession>E6WWH8</accession>
<proteinExistence type="predicted"/>
<dbReference type="STRING" id="743721.Psesu_2625"/>
<dbReference type="Proteomes" id="UP000008632">
    <property type="component" value="Chromosome"/>
</dbReference>
<gene>
    <name evidence="3" type="ordered locus">Psesu_2625</name>
</gene>
<dbReference type="EMBL" id="CP002446">
    <property type="protein sequence ID" value="ADV28455.1"/>
    <property type="molecule type" value="Genomic_DNA"/>
</dbReference>
<keyword evidence="2" id="KW-0812">Transmembrane</keyword>
<keyword evidence="2" id="KW-0472">Membrane</keyword>
<evidence type="ECO:0000313" key="4">
    <source>
        <dbReference type="Proteomes" id="UP000008632"/>
    </source>
</evidence>